<keyword evidence="6" id="KW-0411">Iron-sulfur</keyword>
<keyword evidence="3" id="KW-0479">Metal-binding</keyword>
<sequence length="489" mass="54482">MAMVNELPVLPPEERVLSTLESDGRRRWLTPRLAAGRFWSRRRVVAYALIAVYTLLPFIKINGRQALQFDLWEARFMVFGLEFRPTDLELLAVFGLIVFLTVFFATAIMGRVWCGWACPQTVYMEFVFRPIERLCLGTMGKGGKPRHAVAGWRTVAMYLVFLVIAVHLANTFLAYFIGVDQLNTYIWNSTPLEHPRAFALVAFVTVLILFDFCYWREQLCIIGCPYGRFQSVLLDRSSLIVGYDTTRGEPRGHGRDRKAKGLGDCVDCHQCVEVCPTGIDIRDGLQLECVNCTQCIDACDHVMDRVGLPRGLIRYSSQSALAGKPTPIARPRVLIYMGLILALSVLFVTLLVSRKAFDVTLLRGLGSPFNITAGGEVENILRAKLVNRTDQERTYRVEAVAPESLHLLSSVELKLGAGESVTEPLHLLAPQEAFQERGGTVKATLRFVDDVGESVEQVYLLFGPVTGAIERESSTTPSSPESESADAKP</sequence>
<dbReference type="NCBIfam" id="TIGR02745">
    <property type="entry name" value="ccoG_rdxA_fixG"/>
    <property type="match status" value="1"/>
</dbReference>
<gene>
    <name evidence="10" type="ORF">Spa11_23470</name>
</gene>
<feature type="region of interest" description="Disordered" evidence="7">
    <location>
        <begin position="469"/>
        <end position="489"/>
    </location>
</feature>
<keyword evidence="2" id="KW-0004">4Fe-4S</keyword>
<keyword evidence="8" id="KW-1133">Transmembrane helix</keyword>
<keyword evidence="4" id="KW-0249">Electron transport</keyword>
<dbReference type="InterPro" id="IPR013783">
    <property type="entry name" value="Ig-like_fold"/>
</dbReference>
<dbReference type="InterPro" id="IPR014116">
    <property type="entry name" value="Cyt_c_oxidase_cbb3_FixG"/>
</dbReference>
<evidence type="ECO:0000256" key="5">
    <source>
        <dbReference type="ARBA" id="ARBA00023004"/>
    </source>
</evidence>
<feature type="domain" description="4Fe-4S ferredoxin-type" evidence="9">
    <location>
        <begin position="256"/>
        <end position="284"/>
    </location>
</feature>
<evidence type="ECO:0000256" key="3">
    <source>
        <dbReference type="ARBA" id="ARBA00022723"/>
    </source>
</evidence>
<dbReference type="Pfam" id="PF12801">
    <property type="entry name" value="Fer4_5"/>
    <property type="match status" value="1"/>
</dbReference>
<evidence type="ECO:0000256" key="8">
    <source>
        <dbReference type="SAM" id="Phobius"/>
    </source>
</evidence>
<dbReference type="PROSITE" id="PS51379">
    <property type="entry name" value="4FE4S_FER_2"/>
    <property type="match status" value="1"/>
</dbReference>
<keyword evidence="1" id="KW-0813">Transport</keyword>
<evidence type="ECO:0000259" key="9">
    <source>
        <dbReference type="PROSITE" id="PS51379"/>
    </source>
</evidence>
<dbReference type="PROSITE" id="PS00198">
    <property type="entry name" value="4FE4S_FER_1"/>
    <property type="match status" value="1"/>
</dbReference>
<evidence type="ECO:0000256" key="6">
    <source>
        <dbReference type="ARBA" id="ARBA00023014"/>
    </source>
</evidence>
<keyword evidence="5" id="KW-0408">Iron</keyword>
<feature type="transmembrane region" description="Helical" evidence="8">
    <location>
        <begin position="197"/>
        <end position="215"/>
    </location>
</feature>
<protein>
    <submittedName>
        <fullName evidence="10">Ubp3 associated protein Bre5</fullName>
    </submittedName>
</protein>
<dbReference type="AlphaFoldDB" id="A0A518K8P8"/>
<evidence type="ECO:0000256" key="1">
    <source>
        <dbReference type="ARBA" id="ARBA00022448"/>
    </source>
</evidence>
<dbReference type="PANTHER" id="PTHR30176">
    <property type="entry name" value="FERREDOXIN-TYPE PROTEIN NAPH"/>
    <property type="match status" value="1"/>
</dbReference>
<evidence type="ECO:0000256" key="2">
    <source>
        <dbReference type="ARBA" id="ARBA00022485"/>
    </source>
</evidence>
<dbReference type="Proteomes" id="UP000316426">
    <property type="component" value="Chromosome"/>
</dbReference>
<reference evidence="10 11" key="1">
    <citation type="submission" date="2019-02" db="EMBL/GenBank/DDBJ databases">
        <title>Deep-cultivation of Planctomycetes and their phenomic and genomic characterization uncovers novel biology.</title>
        <authorList>
            <person name="Wiegand S."/>
            <person name="Jogler M."/>
            <person name="Boedeker C."/>
            <person name="Pinto D."/>
            <person name="Vollmers J."/>
            <person name="Rivas-Marin E."/>
            <person name="Kohn T."/>
            <person name="Peeters S.H."/>
            <person name="Heuer A."/>
            <person name="Rast P."/>
            <person name="Oberbeckmann S."/>
            <person name="Bunk B."/>
            <person name="Jeske O."/>
            <person name="Meyerdierks A."/>
            <person name="Storesund J.E."/>
            <person name="Kallscheuer N."/>
            <person name="Luecker S."/>
            <person name="Lage O.M."/>
            <person name="Pohl T."/>
            <person name="Merkel B.J."/>
            <person name="Hornburger P."/>
            <person name="Mueller R.-W."/>
            <person name="Bruemmer F."/>
            <person name="Labrenz M."/>
            <person name="Spormann A.M."/>
            <person name="Op den Camp H."/>
            <person name="Overmann J."/>
            <person name="Amann R."/>
            <person name="Jetten M.S.M."/>
            <person name="Mascher T."/>
            <person name="Medema M.H."/>
            <person name="Devos D.P."/>
            <person name="Kaster A.-K."/>
            <person name="Ovreas L."/>
            <person name="Rohde M."/>
            <person name="Galperin M.Y."/>
            <person name="Jogler C."/>
        </authorList>
    </citation>
    <scope>NUCLEOTIDE SEQUENCE [LARGE SCALE GENOMIC DNA]</scope>
    <source>
        <strain evidence="10 11">Spa11</strain>
    </source>
</reference>
<evidence type="ECO:0000313" key="11">
    <source>
        <dbReference type="Proteomes" id="UP000316426"/>
    </source>
</evidence>
<dbReference type="GO" id="GO:0046872">
    <property type="term" value="F:metal ion binding"/>
    <property type="evidence" value="ECO:0007669"/>
    <property type="project" value="UniProtKB-KW"/>
</dbReference>
<dbReference type="PANTHER" id="PTHR30176:SF3">
    <property type="entry name" value="FERREDOXIN-TYPE PROTEIN NAPH"/>
    <property type="match status" value="1"/>
</dbReference>
<keyword evidence="11" id="KW-1185">Reference proteome</keyword>
<proteinExistence type="predicted"/>
<dbReference type="Pfam" id="PF13746">
    <property type="entry name" value="Fer4_18"/>
    <property type="match status" value="1"/>
</dbReference>
<feature type="transmembrane region" description="Helical" evidence="8">
    <location>
        <begin position="333"/>
        <end position="352"/>
    </location>
</feature>
<keyword evidence="8" id="KW-0812">Transmembrane</keyword>
<dbReference type="RefSeq" id="WP_145112293.1">
    <property type="nucleotide sequence ID" value="NZ_CP036349.1"/>
</dbReference>
<dbReference type="InterPro" id="IPR032879">
    <property type="entry name" value="FixG_C"/>
</dbReference>
<dbReference type="InterPro" id="IPR051684">
    <property type="entry name" value="Electron_Trans/Redox"/>
</dbReference>
<dbReference type="SUPFAM" id="SSF54862">
    <property type="entry name" value="4Fe-4S ferredoxins"/>
    <property type="match status" value="1"/>
</dbReference>
<feature type="transmembrane region" description="Helical" evidence="8">
    <location>
        <begin position="155"/>
        <end position="177"/>
    </location>
</feature>
<accession>A0A518K8P8</accession>
<feature type="transmembrane region" description="Helical" evidence="8">
    <location>
        <begin position="90"/>
        <end position="114"/>
    </location>
</feature>
<keyword evidence="8" id="KW-0472">Membrane</keyword>
<evidence type="ECO:0000256" key="7">
    <source>
        <dbReference type="SAM" id="MobiDB-lite"/>
    </source>
</evidence>
<name>A0A518K8P8_9BACT</name>
<dbReference type="GO" id="GO:0005886">
    <property type="term" value="C:plasma membrane"/>
    <property type="evidence" value="ECO:0007669"/>
    <property type="project" value="TreeGrafter"/>
</dbReference>
<dbReference type="KEGG" id="bmei:Spa11_23470"/>
<dbReference type="InterPro" id="IPR017896">
    <property type="entry name" value="4Fe4S_Fe-S-bd"/>
</dbReference>
<dbReference type="Gene3D" id="2.60.40.10">
    <property type="entry name" value="Immunoglobulins"/>
    <property type="match status" value="1"/>
</dbReference>
<dbReference type="EMBL" id="CP036349">
    <property type="protein sequence ID" value="QDV74147.1"/>
    <property type="molecule type" value="Genomic_DNA"/>
</dbReference>
<feature type="transmembrane region" description="Helical" evidence="8">
    <location>
        <begin position="44"/>
        <end position="61"/>
    </location>
</feature>
<evidence type="ECO:0000313" key="10">
    <source>
        <dbReference type="EMBL" id="QDV74147.1"/>
    </source>
</evidence>
<dbReference type="InterPro" id="IPR017900">
    <property type="entry name" value="4Fe4S_Fe_S_CS"/>
</dbReference>
<dbReference type="GO" id="GO:0051539">
    <property type="term" value="F:4 iron, 4 sulfur cluster binding"/>
    <property type="evidence" value="ECO:0007669"/>
    <property type="project" value="UniProtKB-KW"/>
</dbReference>
<organism evidence="10 11">
    <name type="scientific">Botrimarina mediterranea</name>
    <dbReference type="NCBI Taxonomy" id="2528022"/>
    <lineage>
        <taxon>Bacteria</taxon>
        <taxon>Pseudomonadati</taxon>
        <taxon>Planctomycetota</taxon>
        <taxon>Planctomycetia</taxon>
        <taxon>Pirellulales</taxon>
        <taxon>Lacipirellulaceae</taxon>
        <taxon>Botrimarina</taxon>
    </lineage>
</organism>
<dbReference type="Pfam" id="PF11614">
    <property type="entry name" value="FixG_C"/>
    <property type="match status" value="1"/>
</dbReference>
<evidence type="ECO:0000256" key="4">
    <source>
        <dbReference type="ARBA" id="ARBA00022982"/>
    </source>
</evidence>